<dbReference type="PANTHER" id="PTHR42774">
    <property type="entry name" value="PHOSPHOTRANSFERASE SYSTEM TRANSPORT PROTEIN"/>
    <property type="match status" value="1"/>
</dbReference>
<sequence length="330" mass="35790">MKHLILVGACYLDTILTVPHFPEEDSKLRATAVQVRRGGNCPNTLEVLQQLLLSGSANDSEPDSRQQHPRVVPHLVACLPNARAAATGKILSSFGPGSPIDFGHCIYRDDHDEAASSYIIRSAETGSRTIVNFQDLPEMTVGEFENIADKFTEHAADCWWHFEGRIPETTLQCIRYLRRVLPGSTISIEAEKPNREGLAALAAESDVVFYSQSWANVSAIPTLLTHRNRPPVHEPPRSLSERRGILDEGGASALSIPGGEYMHCAANPSGKDLLVVDSLGAGDTFIAGVLFGLICHPDDWSAEAKLAFGVELATRKVQRDGFAGLGNTNT</sequence>
<dbReference type="InterPro" id="IPR052562">
    <property type="entry name" value="Ketohexokinase-related"/>
</dbReference>
<dbReference type="InterPro" id="IPR029056">
    <property type="entry name" value="Ribokinase-like"/>
</dbReference>
<dbReference type="GO" id="GO:0016301">
    <property type="term" value="F:kinase activity"/>
    <property type="evidence" value="ECO:0007669"/>
    <property type="project" value="InterPro"/>
</dbReference>
<protein>
    <submittedName>
        <fullName evidence="1">Ribokinase-like protein</fullName>
    </submittedName>
</protein>
<name>A0AA40B5W9_9PEZI</name>
<gene>
    <name evidence="1" type="ORF">B0T26DRAFT_636775</name>
</gene>
<dbReference type="RefSeq" id="XP_060300957.1">
    <property type="nucleotide sequence ID" value="XM_060436864.1"/>
</dbReference>
<accession>A0AA40B5W9</accession>
<dbReference type="PROSITE" id="PS00584">
    <property type="entry name" value="PFKB_KINASES_2"/>
    <property type="match status" value="1"/>
</dbReference>
<dbReference type="SUPFAM" id="SSF53613">
    <property type="entry name" value="Ribokinase-like"/>
    <property type="match status" value="1"/>
</dbReference>
<dbReference type="InterPro" id="IPR002173">
    <property type="entry name" value="Carboh/pur_kinase_PfkB_CS"/>
</dbReference>
<evidence type="ECO:0000313" key="2">
    <source>
        <dbReference type="Proteomes" id="UP001172101"/>
    </source>
</evidence>
<dbReference type="Proteomes" id="UP001172101">
    <property type="component" value="Unassembled WGS sequence"/>
</dbReference>
<proteinExistence type="predicted"/>
<dbReference type="EMBL" id="JAUIRO010000002">
    <property type="protein sequence ID" value="KAK0728102.1"/>
    <property type="molecule type" value="Genomic_DNA"/>
</dbReference>
<dbReference type="GeneID" id="85320134"/>
<organism evidence="1 2">
    <name type="scientific">Lasiosphaeria miniovina</name>
    <dbReference type="NCBI Taxonomy" id="1954250"/>
    <lineage>
        <taxon>Eukaryota</taxon>
        <taxon>Fungi</taxon>
        <taxon>Dikarya</taxon>
        <taxon>Ascomycota</taxon>
        <taxon>Pezizomycotina</taxon>
        <taxon>Sordariomycetes</taxon>
        <taxon>Sordariomycetidae</taxon>
        <taxon>Sordariales</taxon>
        <taxon>Lasiosphaeriaceae</taxon>
        <taxon>Lasiosphaeria</taxon>
    </lineage>
</organism>
<dbReference type="Gene3D" id="3.40.1190.20">
    <property type="match status" value="1"/>
</dbReference>
<keyword evidence="2" id="KW-1185">Reference proteome</keyword>
<evidence type="ECO:0000313" key="1">
    <source>
        <dbReference type="EMBL" id="KAK0728102.1"/>
    </source>
</evidence>
<dbReference type="AlphaFoldDB" id="A0AA40B5W9"/>
<reference evidence="1" key="1">
    <citation type="submission" date="2023-06" db="EMBL/GenBank/DDBJ databases">
        <title>Genome-scale phylogeny and comparative genomics of the fungal order Sordariales.</title>
        <authorList>
            <consortium name="Lawrence Berkeley National Laboratory"/>
            <person name="Hensen N."/>
            <person name="Bonometti L."/>
            <person name="Westerberg I."/>
            <person name="Brannstrom I.O."/>
            <person name="Guillou S."/>
            <person name="Cros-Aarteil S."/>
            <person name="Calhoun S."/>
            <person name="Haridas S."/>
            <person name="Kuo A."/>
            <person name="Mondo S."/>
            <person name="Pangilinan J."/>
            <person name="Riley R."/>
            <person name="LaButti K."/>
            <person name="Andreopoulos B."/>
            <person name="Lipzen A."/>
            <person name="Chen C."/>
            <person name="Yanf M."/>
            <person name="Daum C."/>
            <person name="Ng V."/>
            <person name="Clum A."/>
            <person name="Steindorff A."/>
            <person name="Ohm R."/>
            <person name="Martin F."/>
            <person name="Silar P."/>
            <person name="Natvig D."/>
            <person name="Lalanne C."/>
            <person name="Gautier V."/>
            <person name="Ament-velasquez S.L."/>
            <person name="Kruys A."/>
            <person name="Hutchinson M.I."/>
            <person name="Powell A.J."/>
            <person name="Barry K."/>
            <person name="Miller A.N."/>
            <person name="Grigoriev I.V."/>
            <person name="Debuchy R."/>
            <person name="Gladieux P."/>
            <person name="Thoren M.H."/>
            <person name="Johannesson H."/>
        </authorList>
    </citation>
    <scope>NUCLEOTIDE SEQUENCE</scope>
    <source>
        <strain evidence="1">SMH2392-1A</strain>
    </source>
</reference>
<dbReference type="PANTHER" id="PTHR42774:SF3">
    <property type="entry name" value="KETOHEXOKINASE"/>
    <property type="match status" value="1"/>
</dbReference>
<comment type="caution">
    <text evidence="1">The sequence shown here is derived from an EMBL/GenBank/DDBJ whole genome shotgun (WGS) entry which is preliminary data.</text>
</comment>